<evidence type="ECO:0000313" key="4">
    <source>
        <dbReference type="Proteomes" id="UP000823990"/>
    </source>
</evidence>
<organism evidence="3 4">
    <name type="scientific">Candidatus Protoclostridium stercorigallinarum</name>
    <dbReference type="NCBI Taxonomy" id="2838741"/>
    <lineage>
        <taxon>Bacteria</taxon>
        <taxon>Bacillati</taxon>
        <taxon>Bacillota</taxon>
        <taxon>Clostridia</taxon>
        <taxon>Candidatus Protoclostridium</taxon>
    </lineage>
</organism>
<dbReference type="InterPro" id="IPR003607">
    <property type="entry name" value="HD/PDEase_dom"/>
</dbReference>
<dbReference type="SUPFAM" id="SSF109604">
    <property type="entry name" value="HD-domain/PDEase-like"/>
    <property type="match status" value="1"/>
</dbReference>
<evidence type="ECO:0000256" key="1">
    <source>
        <dbReference type="ARBA" id="ARBA00022801"/>
    </source>
</evidence>
<protein>
    <submittedName>
        <fullName evidence="3">Deoxyguanosinetriphosphate triphosphohydrolase</fullName>
    </submittedName>
</protein>
<dbReference type="Pfam" id="PF13286">
    <property type="entry name" value="HD_assoc"/>
    <property type="match status" value="1"/>
</dbReference>
<dbReference type="NCBIfam" id="NF002327">
    <property type="entry name" value="PRK01286.1-2"/>
    <property type="match status" value="1"/>
</dbReference>
<accession>A0A9D1PZZ3</accession>
<gene>
    <name evidence="3" type="ORF">H9892_03555</name>
</gene>
<dbReference type="GO" id="GO:0016793">
    <property type="term" value="F:triphosphoric monoester hydrolase activity"/>
    <property type="evidence" value="ECO:0007669"/>
    <property type="project" value="InterPro"/>
</dbReference>
<comment type="caution">
    <text evidence="3">The sequence shown here is derived from an EMBL/GenBank/DDBJ whole genome shotgun (WGS) entry which is preliminary data.</text>
</comment>
<dbReference type="InterPro" id="IPR006261">
    <property type="entry name" value="dGTPase"/>
</dbReference>
<dbReference type="Gene3D" id="1.10.3210.10">
    <property type="entry name" value="Hypothetical protein af1432"/>
    <property type="match status" value="1"/>
</dbReference>
<name>A0A9D1PZZ3_9FIRM</name>
<dbReference type="InterPro" id="IPR006674">
    <property type="entry name" value="HD_domain"/>
</dbReference>
<sequence length="330" mass="37861">MDHRKVVYEIEDKFLSPYAQKSALTKGRRFPITPCFIRTDFQRDRDRIIHSKAFRRLKHKTQVFLSPEGDHYRTRLTHTLEVSQIARTIARALRMNEDLTEAISLGHDLGHTPFGHAGERALDARMKDFGGFRHEAQSVRVADILENMNLTEEVRDGIANHSRRGTPATLEGMIVRISDQIAYLNHDVDDAIRAGVLGAGELPEAVRKGFGDTHGKRIDSMISDIIENSYGKDFVAPSESAAKLTEQFRDFMFEKVYFSPVAKAEEGKVDNIVLFMFEYYLAHEEEVPEYLRQASDIPERRVCDYIATMTDNYLVRMFEKVYVPKGWALL</sequence>
<keyword evidence="1" id="KW-0378">Hydrolase</keyword>
<reference evidence="3" key="2">
    <citation type="submission" date="2021-04" db="EMBL/GenBank/DDBJ databases">
        <authorList>
            <person name="Gilroy R."/>
        </authorList>
    </citation>
    <scope>NUCLEOTIDE SEQUENCE</scope>
    <source>
        <strain evidence="3">12435</strain>
    </source>
</reference>
<dbReference type="InterPro" id="IPR051094">
    <property type="entry name" value="Diverse_Catalytic_Enzymes"/>
</dbReference>
<evidence type="ECO:0000313" key="3">
    <source>
        <dbReference type="EMBL" id="HIW02393.1"/>
    </source>
</evidence>
<feature type="domain" description="HD" evidence="2">
    <location>
        <begin position="75"/>
        <end position="184"/>
    </location>
</feature>
<dbReference type="InterPro" id="IPR026875">
    <property type="entry name" value="PHydrolase_assoc_dom"/>
</dbReference>
<proteinExistence type="predicted"/>
<dbReference type="PROSITE" id="PS51831">
    <property type="entry name" value="HD"/>
    <property type="match status" value="1"/>
</dbReference>
<dbReference type="CDD" id="cd00077">
    <property type="entry name" value="HDc"/>
    <property type="match status" value="1"/>
</dbReference>
<dbReference type="SMART" id="SM00471">
    <property type="entry name" value="HDc"/>
    <property type="match status" value="1"/>
</dbReference>
<evidence type="ECO:0000259" key="2">
    <source>
        <dbReference type="PROSITE" id="PS51831"/>
    </source>
</evidence>
<dbReference type="Pfam" id="PF01966">
    <property type="entry name" value="HD"/>
    <property type="match status" value="1"/>
</dbReference>
<dbReference type="AlphaFoldDB" id="A0A9D1PZZ3"/>
<dbReference type="PANTHER" id="PTHR35795">
    <property type="entry name" value="SLR1885 PROTEIN"/>
    <property type="match status" value="1"/>
</dbReference>
<dbReference type="PANTHER" id="PTHR35795:SF1">
    <property type="entry name" value="BIS(5'-NUCLEOSYL)-TETRAPHOSPHATASE, SYMMETRICAL"/>
    <property type="match status" value="1"/>
</dbReference>
<dbReference type="EMBL" id="DXHS01000061">
    <property type="protein sequence ID" value="HIW02393.1"/>
    <property type="molecule type" value="Genomic_DNA"/>
</dbReference>
<reference evidence="3" key="1">
    <citation type="journal article" date="2021" name="PeerJ">
        <title>Extensive microbial diversity within the chicken gut microbiome revealed by metagenomics and culture.</title>
        <authorList>
            <person name="Gilroy R."/>
            <person name="Ravi A."/>
            <person name="Getino M."/>
            <person name="Pursley I."/>
            <person name="Horton D.L."/>
            <person name="Alikhan N.F."/>
            <person name="Baker D."/>
            <person name="Gharbi K."/>
            <person name="Hall N."/>
            <person name="Watson M."/>
            <person name="Adriaenssens E.M."/>
            <person name="Foster-Nyarko E."/>
            <person name="Jarju S."/>
            <person name="Secka A."/>
            <person name="Antonio M."/>
            <person name="Oren A."/>
            <person name="Chaudhuri R.R."/>
            <person name="La Ragione R."/>
            <person name="Hildebrand F."/>
            <person name="Pallen M.J."/>
        </authorList>
    </citation>
    <scope>NUCLEOTIDE SEQUENCE</scope>
    <source>
        <strain evidence="3">12435</strain>
    </source>
</reference>
<dbReference type="NCBIfam" id="TIGR01353">
    <property type="entry name" value="dGTP_triPase"/>
    <property type="match status" value="1"/>
</dbReference>
<dbReference type="Proteomes" id="UP000823990">
    <property type="component" value="Unassembled WGS sequence"/>
</dbReference>